<evidence type="ECO:0000256" key="6">
    <source>
        <dbReference type="ARBA" id="ARBA00022989"/>
    </source>
</evidence>
<evidence type="ECO:0000256" key="2">
    <source>
        <dbReference type="ARBA" id="ARBA00005417"/>
    </source>
</evidence>
<comment type="caution">
    <text evidence="12">The sequence shown here is derived from an EMBL/GenBank/DDBJ whole genome shotgun (WGS) entry which is preliminary data.</text>
</comment>
<dbReference type="InterPro" id="IPR003439">
    <property type="entry name" value="ABC_transporter-like_ATP-bd"/>
</dbReference>
<dbReference type="Pfam" id="PF00005">
    <property type="entry name" value="ABC_tran"/>
    <property type="match status" value="1"/>
</dbReference>
<proteinExistence type="inferred from homology"/>
<dbReference type="InterPro" id="IPR011527">
    <property type="entry name" value="ABC1_TM_dom"/>
</dbReference>
<dbReference type="SUPFAM" id="SSF90123">
    <property type="entry name" value="ABC transporter transmembrane region"/>
    <property type="match status" value="1"/>
</dbReference>
<evidence type="ECO:0000256" key="1">
    <source>
        <dbReference type="ARBA" id="ARBA00004651"/>
    </source>
</evidence>
<keyword evidence="6 8" id="KW-1133">Transmembrane helix</keyword>
<gene>
    <name evidence="12" type="ORF">QOZ94_003567</name>
</gene>
<evidence type="ECO:0000259" key="11">
    <source>
        <dbReference type="PROSITE" id="PS50990"/>
    </source>
</evidence>
<feature type="transmembrane region" description="Helical" evidence="8">
    <location>
        <begin position="198"/>
        <end position="219"/>
    </location>
</feature>
<feature type="transmembrane region" description="Helical" evidence="8">
    <location>
        <begin position="306"/>
        <end position="326"/>
    </location>
</feature>
<reference evidence="12 13" key="1">
    <citation type="submission" date="2023-07" db="EMBL/GenBank/DDBJ databases">
        <title>Genomic Encyclopedia of Type Strains, Phase IV (KMG-IV): sequencing the most valuable type-strain genomes for metagenomic binning, comparative biology and taxonomic classification.</title>
        <authorList>
            <person name="Goeker M."/>
        </authorList>
    </citation>
    <scope>NUCLEOTIDE SEQUENCE [LARGE SCALE GENOMIC DNA]</scope>
    <source>
        <strain evidence="12 13">DSM 3770</strain>
    </source>
</reference>
<dbReference type="Pfam" id="PF00664">
    <property type="entry name" value="ABC_membrane"/>
    <property type="match status" value="1"/>
</dbReference>
<dbReference type="InterPro" id="IPR005074">
    <property type="entry name" value="Peptidase_C39"/>
</dbReference>
<dbReference type="InterPro" id="IPR036640">
    <property type="entry name" value="ABC1_TM_sf"/>
</dbReference>
<keyword evidence="13" id="KW-1185">Reference proteome</keyword>
<protein>
    <submittedName>
        <fullName evidence="12">Subfamily B ATP-binding cassette protein HlyB/CyaB</fullName>
    </submittedName>
</protein>
<evidence type="ECO:0000256" key="8">
    <source>
        <dbReference type="SAM" id="Phobius"/>
    </source>
</evidence>
<dbReference type="EMBL" id="JAUSVY010000009">
    <property type="protein sequence ID" value="MDQ0506753.1"/>
    <property type="molecule type" value="Genomic_DNA"/>
</dbReference>
<dbReference type="PROSITE" id="PS00211">
    <property type="entry name" value="ABC_TRANSPORTER_1"/>
    <property type="match status" value="1"/>
</dbReference>
<accession>A0ABU0LI03</accession>
<feature type="transmembrane region" description="Helical" evidence="8">
    <location>
        <begin position="164"/>
        <end position="186"/>
    </location>
</feature>
<evidence type="ECO:0000313" key="12">
    <source>
        <dbReference type="EMBL" id="MDQ0506753.1"/>
    </source>
</evidence>
<dbReference type="InterPro" id="IPR039421">
    <property type="entry name" value="Type_1_exporter"/>
</dbReference>
<dbReference type="PROSITE" id="PS50929">
    <property type="entry name" value="ABC_TM1F"/>
    <property type="match status" value="1"/>
</dbReference>
<organism evidence="12 13">
    <name type="scientific">Xanthobacter agilis</name>
    <dbReference type="NCBI Taxonomy" id="47492"/>
    <lineage>
        <taxon>Bacteria</taxon>
        <taxon>Pseudomonadati</taxon>
        <taxon>Pseudomonadota</taxon>
        <taxon>Alphaproteobacteria</taxon>
        <taxon>Hyphomicrobiales</taxon>
        <taxon>Xanthobacteraceae</taxon>
        <taxon>Xanthobacter</taxon>
    </lineage>
</organism>
<evidence type="ECO:0000256" key="7">
    <source>
        <dbReference type="ARBA" id="ARBA00023136"/>
    </source>
</evidence>
<dbReference type="PANTHER" id="PTHR24221:SF647">
    <property type="entry name" value="BLL6336 PROTEIN"/>
    <property type="match status" value="1"/>
</dbReference>
<dbReference type="Gene3D" id="1.20.1560.10">
    <property type="entry name" value="ABC transporter type 1, transmembrane domain"/>
    <property type="match status" value="1"/>
</dbReference>
<dbReference type="PROSITE" id="PS50893">
    <property type="entry name" value="ABC_TRANSPORTER_2"/>
    <property type="match status" value="1"/>
</dbReference>
<dbReference type="Proteomes" id="UP001241747">
    <property type="component" value="Unassembled WGS sequence"/>
</dbReference>
<dbReference type="InterPro" id="IPR027417">
    <property type="entry name" value="P-loop_NTPase"/>
</dbReference>
<dbReference type="SMART" id="SM00382">
    <property type="entry name" value="AAA"/>
    <property type="match status" value="1"/>
</dbReference>
<dbReference type="InterPro" id="IPR003593">
    <property type="entry name" value="AAA+_ATPase"/>
</dbReference>
<feature type="domain" description="Peptidase C39" evidence="11">
    <location>
        <begin position="12"/>
        <end position="135"/>
    </location>
</feature>
<keyword evidence="5 12" id="KW-0067">ATP-binding</keyword>
<evidence type="ECO:0000256" key="5">
    <source>
        <dbReference type="ARBA" id="ARBA00022840"/>
    </source>
</evidence>
<dbReference type="CDD" id="cd18588">
    <property type="entry name" value="ABC_6TM_CyaB_HlyB_like"/>
    <property type="match status" value="1"/>
</dbReference>
<evidence type="ECO:0000256" key="4">
    <source>
        <dbReference type="ARBA" id="ARBA00022741"/>
    </source>
</evidence>
<dbReference type="PANTHER" id="PTHR24221">
    <property type="entry name" value="ATP-BINDING CASSETTE SUB-FAMILY B"/>
    <property type="match status" value="1"/>
</dbReference>
<feature type="transmembrane region" description="Helical" evidence="8">
    <location>
        <begin position="275"/>
        <end position="300"/>
    </location>
</feature>
<keyword evidence="3 8" id="KW-0812">Transmembrane</keyword>
<dbReference type="GO" id="GO:0005524">
    <property type="term" value="F:ATP binding"/>
    <property type="evidence" value="ECO:0007669"/>
    <property type="project" value="UniProtKB-KW"/>
</dbReference>
<evidence type="ECO:0000256" key="3">
    <source>
        <dbReference type="ARBA" id="ARBA00022692"/>
    </source>
</evidence>
<comment type="similarity">
    <text evidence="2">Belongs to the ABC transporter superfamily.</text>
</comment>
<dbReference type="NCBIfam" id="TIGR01846">
    <property type="entry name" value="type_I_sec_HlyB"/>
    <property type="match status" value="1"/>
</dbReference>
<feature type="domain" description="ABC transmembrane type-1" evidence="10">
    <location>
        <begin position="168"/>
        <end position="447"/>
    </location>
</feature>
<dbReference type="InterPro" id="IPR010132">
    <property type="entry name" value="ATPase_T1SS_HlyB"/>
</dbReference>
<name>A0ABU0LI03_XANAG</name>
<feature type="domain" description="ABC transporter" evidence="9">
    <location>
        <begin position="480"/>
        <end position="715"/>
    </location>
</feature>
<dbReference type="InterPro" id="IPR017871">
    <property type="entry name" value="ABC_transporter-like_CS"/>
</dbReference>
<sequence length="723" mass="78974">MNSRSSPDAIVAQEPADGGLIALCGIAAFFRIPAEAQALRRDLALGSGRVADAEHVVRAARLLGLKAAIGRLKLPDGLAGLPAPSILQNKDGAFRVFGGRLPDGRYRIIDPVSRVETALDGAEAAAALAPMALRVTRRFRGAGAAPETFGFAWFLPSIWRYRSALGHVLLASLFIQLFALVTPLFFQVVVDKVLAHQGMSTLTVLVVGLVIIGAFDVILQYLRTYALSHTTNRIDVELGQRLFQHLLRLPVGYFETRSAGQTVARVRELETIRSFLTGQGLFAVLDCLFALIFIAVLFLYSTWLTLVVLATIPLYLLISLAVRPLLLTKIKEKFDRGALSQQFLVETVVGIQTVKAAAVEPIVQNEWEERLAAYVTTSFSATQLASLGQNAIQYVSKLSTAFILFFGAKAVMEGDLTIGQLIAFNMIASQVAQPVLRLSQIFQDFQQVQVSVERLGDILNTPPERMPATRSAPPPPRGAIELRNVTFRYRPGLPDVLKHVSLGIRPGEVIGIVGPSGSGKSTLTKLVQRFYLPSEGQVLLDGSDLSQADPSWLRRHIGVVLQENLLFNRTVHENIALADPAMPRARVMAIARLAGVDEFVARMPEGYDTVIEERGANLSGGQRQRIAIARALATNPPILILDEATSALDYESERVIQANMRHIVHGRTVLIIAHRLAAVRDCNRIIGMIDGRVVEVGTHDELLARPNGLYARLWAMQTARSSQ</sequence>
<evidence type="ECO:0000313" key="13">
    <source>
        <dbReference type="Proteomes" id="UP001241747"/>
    </source>
</evidence>
<keyword evidence="7 8" id="KW-0472">Membrane</keyword>
<dbReference type="Gene3D" id="3.40.50.300">
    <property type="entry name" value="P-loop containing nucleotide triphosphate hydrolases"/>
    <property type="match status" value="1"/>
</dbReference>
<dbReference type="PROSITE" id="PS50990">
    <property type="entry name" value="PEPTIDASE_C39"/>
    <property type="match status" value="1"/>
</dbReference>
<dbReference type="RefSeq" id="WP_237345417.1">
    <property type="nucleotide sequence ID" value="NZ_JABWGX010000009.1"/>
</dbReference>
<keyword evidence="4" id="KW-0547">Nucleotide-binding</keyword>
<evidence type="ECO:0000259" key="9">
    <source>
        <dbReference type="PROSITE" id="PS50893"/>
    </source>
</evidence>
<dbReference type="Gene3D" id="3.90.70.10">
    <property type="entry name" value="Cysteine proteinases"/>
    <property type="match status" value="1"/>
</dbReference>
<dbReference type="SUPFAM" id="SSF52540">
    <property type="entry name" value="P-loop containing nucleoside triphosphate hydrolases"/>
    <property type="match status" value="1"/>
</dbReference>
<comment type="subcellular location">
    <subcellularLocation>
        <location evidence="1">Cell membrane</location>
        <topology evidence="1">Multi-pass membrane protein</topology>
    </subcellularLocation>
</comment>
<evidence type="ECO:0000259" key="10">
    <source>
        <dbReference type="PROSITE" id="PS50929"/>
    </source>
</evidence>